<organism evidence="2">
    <name type="scientific">marine sediment metagenome</name>
    <dbReference type="NCBI Taxonomy" id="412755"/>
    <lineage>
        <taxon>unclassified sequences</taxon>
        <taxon>metagenomes</taxon>
        <taxon>ecological metagenomes</taxon>
    </lineage>
</organism>
<dbReference type="NCBIfam" id="TIGR02608">
    <property type="entry name" value="delta_60_rpt"/>
    <property type="match status" value="5"/>
</dbReference>
<evidence type="ECO:0000256" key="1">
    <source>
        <dbReference type="SAM" id="Phobius"/>
    </source>
</evidence>
<dbReference type="PANTHER" id="PTHR42754:SF1">
    <property type="entry name" value="LIPOPROTEIN"/>
    <property type="match status" value="1"/>
</dbReference>
<dbReference type="AlphaFoldDB" id="A0A0F9P7C4"/>
<dbReference type="InterPro" id="IPR058094">
    <property type="entry name" value="Ig-like_OmpL47-like"/>
</dbReference>
<dbReference type="EMBL" id="LAZR01006835">
    <property type="protein sequence ID" value="KKM89312.1"/>
    <property type="molecule type" value="Genomic_DNA"/>
</dbReference>
<keyword evidence="1" id="KW-0472">Membrane</keyword>
<keyword evidence="1" id="KW-0812">Transmembrane</keyword>
<feature type="transmembrane region" description="Helical" evidence="1">
    <location>
        <begin position="1203"/>
        <end position="1223"/>
    </location>
</feature>
<proteinExistence type="predicted"/>
<dbReference type="InterPro" id="IPR013431">
    <property type="entry name" value="Delta_60_rpt"/>
</dbReference>
<comment type="caution">
    <text evidence="2">The sequence shown here is derived from an EMBL/GenBank/DDBJ whole genome shotgun (WGS) entry which is preliminary data.</text>
</comment>
<feature type="transmembrane region" description="Helical" evidence="1">
    <location>
        <begin position="7"/>
        <end position="29"/>
    </location>
</feature>
<dbReference type="Pfam" id="PF06739">
    <property type="entry name" value="SBBP"/>
    <property type="match status" value="1"/>
</dbReference>
<gene>
    <name evidence="2" type="ORF">LCGC14_1249930</name>
</gene>
<dbReference type="NCBIfam" id="NF047446">
    <property type="entry name" value="barrel_OmpL47"/>
    <property type="match status" value="1"/>
</dbReference>
<evidence type="ECO:0000313" key="2">
    <source>
        <dbReference type="EMBL" id="KKM89312.1"/>
    </source>
</evidence>
<accession>A0A0F9P7C4</accession>
<name>A0A0F9P7C4_9ZZZZ</name>
<reference evidence="2" key="1">
    <citation type="journal article" date="2015" name="Nature">
        <title>Complex archaea that bridge the gap between prokaryotes and eukaryotes.</title>
        <authorList>
            <person name="Spang A."/>
            <person name="Saw J.H."/>
            <person name="Jorgensen S.L."/>
            <person name="Zaremba-Niedzwiedzka K."/>
            <person name="Martijn J."/>
            <person name="Lind A.E."/>
            <person name="van Eijk R."/>
            <person name="Schleper C."/>
            <person name="Guy L."/>
            <person name="Ettema T.J."/>
        </authorList>
    </citation>
    <scope>NUCLEOTIDE SEQUENCE</scope>
</reference>
<dbReference type="SUPFAM" id="SSF101898">
    <property type="entry name" value="NHL repeat"/>
    <property type="match status" value="1"/>
</dbReference>
<sequence>MKKNKKIYLIVVIILVCFSLVFTGNFRIFNDKNNKDNNNAQPFLSASNPVPYAVWNQTWGGGLDDSSNLITNDSSGNIYVGGTTASFGAGLIDMVLIKYNSSGTQLWNRTWGGVFDDTIYDIDFDPLGNIYISGLTTANPGTDIDMVLVKYDSSGTQLWNRTFGGGLDDRGYEVAVDSIGNVYQVGWGLSYGPGSADMYLVKYSSSGTQQWNRTWGGGAIEYCNKLEVDSLNNIYVTGITYSFGVAGDIFLVKYNSSGVQQWNRTWGGGGVDSSSIISTDSSDNIFIGGTTTSFGAGGIDMVLIKYNSSGAQQWNSTWGGGSYGADDTVHGFTIDTSGNIYTTGETWSFSPDSDLFLNKFNSSGVLQWHRRTGGWTSRERGLAVVMGPSETVYVAGHIGGTGNYQWYLANYNGSGDRQWYSVIAGGLSDSAEAVLFYSPDNIYVVGYTYSFGAGNRDIILVKYDNANPRISITSPGGNEFIGNVAPNFDISITESNLDTNWYTLDGGITNITFSGLTGTFNQTEWDKKGDGPVTLRFYANDTGGNQGYEEIIVIKDTTDPQISILSPTSNYLLGRGPPIFELSITEPNLNTTWYTLDGGITNITFSNPQGTIDQGEWSKKGNGTVSIRFYANDTLGHKGYADITVRKDDFLPQVIYYRTWGGVNSETGSAVLIDSADNVYAVGHADVSGAANYDVILVKYDRLGIQQWNLTWGGSGSEFAWASVMDSSDNIYITGSTTSFGSIAEDIFIAKFNSSGALQWNNTWGGNYKEEGYEIALDSFNNVYIAGNTLNSIISDYNACLVKFNNTGGFEWNYTWGGNNYEYTNMLGVDSLNNIYVGGDTNSFGNWMTFLLKFNITGDLIWNLTWSGSGSNSLYAMTLASLNNIYMTGETTGYGTVGGDVLILKFNSTGDLIWLQTWGGINEDFALGIALDSSENIHLVGSSESFGAGDYDYFVVKYNSLGILYWNNSWGGVNYDEAAAIGFDSYNDFYLVGSTESYGGGYYDLCLVKFDNSLPSLKINSPNQDQFYGNAPPTFDVTLNEANLNTTWYTLNDGVNQPFSGLTGTIDQLEWDTTADGSVSIKFFINDSGGHEVFSQIDLFKDTFAPTSGLTFSPVSGINIVNISTAFTLTADDGFGSGVSLIRYRINNSAWIDYMGSFDLSSYADGDYLIGYQAIDEMNNIETENTLVVKLVSPTSTRSSPGIPGYNLFILIGIGTFCTIILLKKKFMK</sequence>
<keyword evidence="1" id="KW-1133">Transmembrane helix</keyword>
<dbReference type="PANTHER" id="PTHR42754">
    <property type="entry name" value="ENDOGLUCANASE"/>
    <property type="match status" value="1"/>
</dbReference>
<evidence type="ECO:0008006" key="3">
    <source>
        <dbReference type="Google" id="ProtNLM"/>
    </source>
</evidence>
<protein>
    <recommendedName>
        <fullName evidence="3">Bulb-type lectin domain-containing protein</fullName>
    </recommendedName>
</protein>
<dbReference type="InterPro" id="IPR010620">
    <property type="entry name" value="SBBP_repeat"/>
</dbReference>